<feature type="transmembrane region" description="Helical" evidence="1">
    <location>
        <begin position="471"/>
        <end position="491"/>
    </location>
</feature>
<name>A0AA88IBE9_ARTSF</name>
<feature type="transmembrane region" description="Helical" evidence="1">
    <location>
        <begin position="90"/>
        <end position="109"/>
    </location>
</feature>
<dbReference type="GO" id="GO:0005783">
    <property type="term" value="C:endoplasmic reticulum"/>
    <property type="evidence" value="ECO:0007669"/>
    <property type="project" value="TreeGrafter"/>
</dbReference>
<dbReference type="Proteomes" id="UP001187531">
    <property type="component" value="Unassembled WGS sequence"/>
</dbReference>
<dbReference type="GO" id="GO:1904294">
    <property type="term" value="P:positive regulation of ERAD pathway"/>
    <property type="evidence" value="ECO:0007669"/>
    <property type="project" value="TreeGrafter"/>
</dbReference>
<dbReference type="Pfam" id="PF09746">
    <property type="entry name" value="Membralin"/>
    <property type="match status" value="1"/>
</dbReference>
<accession>A0AA88IBE9</accession>
<evidence type="ECO:0008006" key="4">
    <source>
        <dbReference type="Google" id="ProtNLM"/>
    </source>
</evidence>
<keyword evidence="1" id="KW-0812">Transmembrane</keyword>
<dbReference type="GO" id="GO:0034976">
    <property type="term" value="P:response to endoplasmic reticulum stress"/>
    <property type="evidence" value="ECO:0007669"/>
    <property type="project" value="TreeGrafter"/>
</dbReference>
<dbReference type="PANTHER" id="PTHR21650">
    <property type="entry name" value="MEMBRALIN/KINETOCHORE PROTEIN NUF2"/>
    <property type="match status" value="1"/>
</dbReference>
<dbReference type="EMBL" id="JAVRJZ010000003">
    <property type="protein sequence ID" value="KAK2724953.1"/>
    <property type="molecule type" value="Genomic_DNA"/>
</dbReference>
<organism evidence="2 3">
    <name type="scientific">Artemia franciscana</name>
    <name type="common">Brine shrimp</name>
    <name type="synonym">Artemia sanfranciscana</name>
    <dbReference type="NCBI Taxonomy" id="6661"/>
    <lineage>
        <taxon>Eukaryota</taxon>
        <taxon>Metazoa</taxon>
        <taxon>Ecdysozoa</taxon>
        <taxon>Arthropoda</taxon>
        <taxon>Crustacea</taxon>
        <taxon>Branchiopoda</taxon>
        <taxon>Anostraca</taxon>
        <taxon>Artemiidae</taxon>
        <taxon>Artemia</taxon>
    </lineage>
</organism>
<dbReference type="AlphaFoldDB" id="A0AA88IBE9"/>
<keyword evidence="1" id="KW-1133">Transmembrane helix</keyword>
<proteinExistence type="predicted"/>
<keyword evidence="1" id="KW-0472">Membrane</keyword>
<evidence type="ECO:0000256" key="1">
    <source>
        <dbReference type="SAM" id="Phobius"/>
    </source>
</evidence>
<feature type="transmembrane region" description="Helical" evidence="1">
    <location>
        <begin position="346"/>
        <end position="372"/>
    </location>
</feature>
<dbReference type="InterPro" id="IPR019144">
    <property type="entry name" value="Membralin"/>
</dbReference>
<feature type="transmembrane region" description="Helical" evidence="1">
    <location>
        <begin position="448"/>
        <end position="464"/>
    </location>
</feature>
<protein>
    <recommendedName>
        <fullName evidence="4">Membralin</fullName>
    </recommendedName>
</protein>
<feature type="transmembrane region" description="Helical" evidence="1">
    <location>
        <begin position="392"/>
        <end position="409"/>
    </location>
</feature>
<comment type="caution">
    <text evidence="2">The sequence shown here is derived from an EMBL/GenBank/DDBJ whole genome shotgun (WGS) entry which is preliminary data.</text>
</comment>
<keyword evidence="3" id="KW-1185">Reference proteome</keyword>
<evidence type="ECO:0000313" key="2">
    <source>
        <dbReference type="EMBL" id="KAK2724953.1"/>
    </source>
</evidence>
<reference evidence="2" key="1">
    <citation type="submission" date="2023-07" db="EMBL/GenBank/DDBJ databases">
        <title>Chromosome-level genome assembly of Artemia franciscana.</title>
        <authorList>
            <person name="Jo E."/>
        </authorList>
    </citation>
    <scope>NUCLEOTIDE SEQUENCE</scope>
    <source>
        <tissue evidence="2">Whole body</tissue>
    </source>
</reference>
<sequence length="552" mass="66016">MPPIFDMHRLREHLRERVDILSRDFRSWLRPSLRMEGQGTRPNDFPLLLHPFQVADVDGFVQWRNMFYCLSCRKFSMAYDQYVPVMLRRIIEWVFLVVAVFSFLLLFYLHQQVRYSEYHCLDRFHKGWQNKGIFRVDLQTPNALYNLSDSYDKEEFYINLREGKIDFQYLRLYASTRSKEKHNNTVCDASVYALQYYDEYGNMTDIIYENRNKRICLTDSEIDKEENPVEDATEAEVEMKRLLQMIETKAWSSDFAIIEYSSEMGLLALSRESRKLFKIPVTLVTVSPQDECFGIPLNSFLLGKFFGYNEIIVRMVGDFISRHGQHGYVRNALLGEKYRFASPDPLIYLLLHSFLTMGIITVGYVFLGRYIYHYVFMMIASFFTSVEDNVNVSIPILPIVIGFLALYGLEMIGLEFFGSFNTFNLVLITWMADHFDSGVCQSRIGKKYWSRFFFLYVYAFYIYNRRFNGQFQDLALFTCYFFILHSMIYFYHHYELPNFVRQDQIQLFREQNSNVRRLQQYRIILRRRGNFSFPVLIQNQLRNEQIYINPFR</sequence>
<gene>
    <name evidence="2" type="ORF">QYM36_001415</name>
</gene>
<dbReference type="PANTHER" id="PTHR21650:SF4">
    <property type="entry name" value="MEMBRALIN"/>
    <property type="match status" value="1"/>
</dbReference>
<feature type="transmembrane region" description="Helical" evidence="1">
    <location>
        <begin position="416"/>
        <end position="432"/>
    </location>
</feature>
<evidence type="ECO:0000313" key="3">
    <source>
        <dbReference type="Proteomes" id="UP001187531"/>
    </source>
</evidence>